<dbReference type="PANTHER" id="PTHR33332">
    <property type="entry name" value="REVERSE TRANSCRIPTASE DOMAIN-CONTAINING PROTEIN"/>
    <property type="match status" value="1"/>
</dbReference>
<dbReference type="InParanoid" id="A0A1X7SEQ1"/>
<evidence type="ECO:0000259" key="1">
    <source>
        <dbReference type="PROSITE" id="PS50878"/>
    </source>
</evidence>
<organism evidence="2">
    <name type="scientific">Amphimedon queenslandica</name>
    <name type="common">Sponge</name>
    <dbReference type="NCBI Taxonomy" id="400682"/>
    <lineage>
        <taxon>Eukaryota</taxon>
        <taxon>Metazoa</taxon>
        <taxon>Porifera</taxon>
        <taxon>Demospongiae</taxon>
        <taxon>Heteroscleromorpha</taxon>
        <taxon>Haplosclerida</taxon>
        <taxon>Niphatidae</taxon>
        <taxon>Amphimedon</taxon>
    </lineage>
</organism>
<proteinExistence type="predicted"/>
<dbReference type="AlphaFoldDB" id="A0A1X7SEQ1"/>
<dbReference type="InterPro" id="IPR000477">
    <property type="entry name" value="RT_dom"/>
</dbReference>
<dbReference type="Pfam" id="PF00078">
    <property type="entry name" value="RVT_1"/>
    <property type="match status" value="1"/>
</dbReference>
<dbReference type="SUPFAM" id="SSF56672">
    <property type="entry name" value="DNA/RNA polymerases"/>
    <property type="match status" value="1"/>
</dbReference>
<reference evidence="2" key="1">
    <citation type="submission" date="2017-05" db="UniProtKB">
        <authorList>
            <consortium name="EnsemblMetazoa"/>
        </authorList>
    </citation>
    <scope>IDENTIFICATION</scope>
</reference>
<name>A0A1X7SEQ1_AMPQE</name>
<dbReference type="STRING" id="400682.A0A1X7SEQ1"/>
<evidence type="ECO:0000313" key="2">
    <source>
        <dbReference type="EnsemblMetazoa" id="Aqu2.1.00527_001"/>
    </source>
</evidence>
<dbReference type="PRINTS" id="PR01345">
    <property type="entry name" value="CERVTRCPTASE"/>
</dbReference>
<dbReference type="PROSITE" id="PS50878">
    <property type="entry name" value="RT_POL"/>
    <property type="match status" value="1"/>
</dbReference>
<feature type="domain" description="Reverse transcriptase" evidence="1">
    <location>
        <begin position="1"/>
        <end position="160"/>
    </location>
</feature>
<protein>
    <recommendedName>
        <fullName evidence="1">Reverse transcriptase domain-containing protein</fullName>
    </recommendedName>
</protein>
<dbReference type="eggNOG" id="KOG1075">
    <property type="taxonomic scope" value="Eukaryota"/>
</dbReference>
<sequence length="274" mass="31238">MENKVMTDVIYLDFQKAFDTVPHKVLLDKLWSIGIQGNLWNWFYSYLNSRLQTVSINGHLSSFLPVLSGVPQGSLLGPLLFLIFINDLPSYVHTAKLLLFADDTKCYSSSNLSAQLQEDINRLFQWSLTNISFNSSKSSSIRFNTTSACSPPDFFLNDQLILHSTRQKDLGVIFSNDLSWSSHYENIISKAFKTLGLIRRIVGSQTTVTIRKNLYIVLVRSQLTYCSQIWRPHLLKDIACESLTLRVGNSCYAINELIIIKGEKLRERENNTNS</sequence>
<dbReference type="InterPro" id="IPR043502">
    <property type="entry name" value="DNA/RNA_pol_sf"/>
</dbReference>
<accession>A0A1X7SEQ1</accession>
<dbReference type="EnsemblMetazoa" id="Aqu2.1.00527_001">
    <property type="protein sequence ID" value="Aqu2.1.00527_001"/>
    <property type="gene ID" value="Aqu2.1.00527"/>
</dbReference>